<feature type="signal peptide" evidence="1">
    <location>
        <begin position="1"/>
        <end position="29"/>
    </location>
</feature>
<keyword evidence="3" id="KW-1185">Reference proteome</keyword>
<evidence type="ECO:0008006" key="4">
    <source>
        <dbReference type="Google" id="ProtNLM"/>
    </source>
</evidence>
<dbReference type="EMBL" id="JANFQO010000009">
    <property type="protein sequence ID" value="MCQ4165426.1"/>
    <property type="molecule type" value="Genomic_DNA"/>
</dbReference>
<accession>A0ABT1QT31</accession>
<dbReference type="Proteomes" id="UP001165498">
    <property type="component" value="Unassembled WGS sequence"/>
</dbReference>
<organism evidence="2 3">
    <name type="scientific">Tahibacter harae</name>
    <dbReference type="NCBI Taxonomy" id="2963937"/>
    <lineage>
        <taxon>Bacteria</taxon>
        <taxon>Pseudomonadati</taxon>
        <taxon>Pseudomonadota</taxon>
        <taxon>Gammaproteobacteria</taxon>
        <taxon>Lysobacterales</taxon>
        <taxon>Rhodanobacteraceae</taxon>
        <taxon>Tahibacter</taxon>
    </lineage>
</organism>
<gene>
    <name evidence="2" type="ORF">NM961_11970</name>
</gene>
<name>A0ABT1QT31_9GAMM</name>
<comment type="caution">
    <text evidence="2">The sequence shown here is derived from an EMBL/GenBank/DDBJ whole genome shotgun (WGS) entry which is preliminary data.</text>
</comment>
<evidence type="ECO:0000313" key="3">
    <source>
        <dbReference type="Proteomes" id="UP001165498"/>
    </source>
</evidence>
<protein>
    <recommendedName>
        <fullName evidence="4">Lipoprotein</fullName>
    </recommendedName>
</protein>
<keyword evidence="1" id="KW-0732">Signal</keyword>
<evidence type="ECO:0000313" key="2">
    <source>
        <dbReference type="EMBL" id="MCQ4165426.1"/>
    </source>
</evidence>
<sequence>MPIFLPPRFLFPLAAAGLLAACAATPRKAEAPSAAAAPAAVPAKPGALKPLSGTAGEAGPGLSASRASRDIQLPARVTIRRYDDVFRENGADVPVTVEYAWDYQRGLGVEQVYTRDGIPRSRRDLPGHTMNFTDLEMELAFALAREHAQLGPLLRESGLNFYGGFAYFDASDADCRQGSRCVHVIVSGGDDGQRPVAHAIVDLMQRKVVHPFYGPDNPAPPPPAQP</sequence>
<proteinExistence type="predicted"/>
<reference evidence="2" key="1">
    <citation type="submission" date="2022-07" db="EMBL/GenBank/DDBJ databases">
        <title>Tahibacter sp., a new gammaproteobacterium isolated from the silt sample collected at pig farm.</title>
        <authorList>
            <person name="Chen H."/>
        </authorList>
    </citation>
    <scope>NUCLEOTIDE SEQUENCE</scope>
    <source>
        <strain evidence="2">P2K</strain>
    </source>
</reference>
<dbReference type="RefSeq" id="WP_255914594.1">
    <property type="nucleotide sequence ID" value="NZ_JANFQO010000009.1"/>
</dbReference>
<evidence type="ECO:0000256" key="1">
    <source>
        <dbReference type="SAM" id="SignalP"/>
    </source>
</evidence>
<feature type="chain" id="PRO_5046820795" description="Lipoprotein" evidence="1">
    <location>
        <begin position="30"/>
        <end position="226"/>
    </location>
</feature>